<dbReference type="GO" id="GO:0008168">
    <property type="term" value="F:methyltransferase activity"/>
    <property type="evidence" value="ECO:0007669"/>
    <property type="project" value="UniProtKB-KW"/>
</dbReference>
<dbReference type="AlphaFoldDB" id="A0AAD9D930"/>
<proteinExistence type="inferred from homology"/>
<comment type="similarity">
    <text evidence="1">Belongs to the methyltransferase superfamily.</text>
</comment>
<evidence type="ECO:0000259" key="4">
    <source>
        <dbReference type="Pfam" id="PF08241"/>
    </source>
</evidence>
<comment type="caution">
    <text evidence="5">The sequence shown here is derived from an EMBL/GenBank/DDBJ whole genome shotgun (WGS) entry which is preliminary data.</text>
</comment>
<evidence type="ECO:0000313" key="6">
    <source>
        <dbReference type="Proteomes" id="UP001224775"/>
    </source>
</evidence>
<dbReference type="Pfam" id="PF08241">
    <property type="entry name" value="Methyltransf_11"/>
    <property type="match status" value="1"/>
</dbReference>
<keyword evidence="3" id="KW-0808">Transferase</keyword>
<dbReference type="InterPro" id="IPR013216">
    <property type="entry name" value="Methyltransf_11"/>
</dbReference>
<evidence type="ECO:0000256" key="3">
    <source>
        <dbReference type="ARBA" id="ARBA00022679"/>
    </source>
</evidence>
<dbReference type="GO" id="GO:0032259">
    <property type="term" value="P:methylation"/>
    <property type="evidence" value="ECO:0007669"/>
    <property type="project" value="UniProtKB-KW"/>
</dbReference>
<keyword evidence="2" id="KW-0489">Methyltransferase</keyword>
<reference evidence="5" key="1">
    <citation type="submission" date="2023-06" db="EMBL/GenBank/DDBJ databases">
        <title>Survivors Of The Sea: Transcriptome response of Skeletonema marinoi to long-term dormancy.</title>
        <authorList>
            <person name="Pinder M.I.M."/>
            <person name="Kourtchenko O."/>
            <person name="Robertson E.K."/>
            <person name="Larsson T."/>
            <person name="Maumus F."/>
            <person name="Osuna-Cruz C.M."/>
            <person name="Vancaester E."/>
            <person name="Stenow R."/>
            <person name="Vandepoele K."/>
            <person name="Ploug H."/>
            <person name="Bruchert V."/>
            <person name="Godhe A."/>
            <person name="Topel M."/>
        </authorList>
    </citation>
    <scope>NUCLEOTIDE SEQUENCE</scope>
    <source>
        <strain evidence="5">R05AC</strain>
    </source>
</reference>
<evidence type="ECO:0000256" key="1">
    <source>
        <dbReference type="ARBA" id="ARBA00008361"/>
    </source>
</evidence>
<dbReference type="SUPFAM" id="SSF53335">
    <property type="entry name" value="S-adenosyl-L-methionine-dependent methyltransferases"/>
    <property type="match status" value="1"/>
</dbReference>
<dbReference type="InterPro" id="IPR029063">
    <property type="entry name" value="SAM-dependent_MTases_sf"/>
</dbReference>
<dbReference type="InterPro" id="IPR051419">
    <property type="entry name" value="Lys/N-term_MeTrsfase_sf"/>
</dbReference>
<evidence type="ECO:0000313" key="5">
    <source>
        <dbReference type="EMBL" id="KAK1737188.1"/>
    </source>
</evidence>
<evidence type="ECO:0000256" key="2">
    <source>
        <dbReference type="ARBA" id="ARBA00022603"/>
    </source>
</evidence>
<gene>
    <name evidence="5" type="ORF">QTG54_012055</name>
</gene>
<feature type="domain" description="Methyltransferase type 11" evidence="4">
    <location>
        <begin position="126"/>
        <end position="218"/>
    </location>
</feature>
<dbReference type="CDD" id="cd02440">
    <property type="entry name" value="AdoMet_MTases"/>
    <property type="match status" value="1"/>
</dbReference>
<dbReference type="PANTHER" id="PTHR12176:SF80">
    <property type="entry name" value="EEF1A LYSINE METHYLTRANSFERASE 4"/>
    <property type="match status" value="1"/>
</dbReference>
<sequence length="258" mass="29288">MTFSTPCAFTATPRTTPHLLHHNCPPNIRLEEPLYQFTTSSSEFDKDYSKFQGDDDEDANARSQFGTKSYWDAMYEGMGDFDADEYSWYYGFEVVKPYLLDYTANDDAVVSNKKQDKSTISILIPGCGNDPMLIDLYNAGYHRLTAFDYKYLPSGSNYVDTVELSVEDARALPKEWEQSFDVIIEKGALDAIYLSGDGNFEQSVKEFSRCLKSGGVCMSFSGVVPEEVRRDGFDGKKWKWLRDGSEDLKAGCFVFRKI</sequence>
<organism evidence="5 6">
    <name type="scientific">Skeletonema marinoi</name>
    <dbReference type="NCBI Taxonomy" id="267567"/>
    <lineage>
        <taxon>Eukaryota</taxon>
        <taxon>Sar</taxon>
        <taxon>Stramenopiles</taxon>
        <taxon>Ochrophyta</taxon>
        <taxon>Bacillariophyta</taxon>
        <taxon>Coscinodiscophyceae</taxon>
        <taxon>Thalassiosirophycidae</taxon>
        <taxon>Thalassiosirales</taxon>
        <taxon>Skeletonemataceae</taxon>
        <taxon>Skeletonema</taxon>
        <taxon>Skeletonema marinoi-dohrnii complex</taxon>
    </lineage>
</organism>
<keyword evidence="6" id="KW-1185">Reference proteome</keyword>
<dbReference type="PANTHER" id="PTHR12176">
    <property type="entry name" value="SAM-DEPENDENT METHYLTRANSFERASE SUPERFAMILY PROTEIN"/>
    <property type="match status" value="1"/>
</dbReference>
<dbReference type="EMBL" id="JATAAI010000026">
    <property type="protein sequence ID" value="KAK1737188.1"/>
    <property type="molecule type" value="Genomic_DNA"/>
</dbReference>
<protein>
    <recommendedName>
        <fullName evidence="4">Methyltransferase type 11 domain-containing protein</fullName>
    </recommendedName>
</protein>
<dbReference type="Proteomes" id="UP001224775">
    <property type="component" value="Unassembled WGS sequence"/>
</dbReference>
<accession>A0AAD9D930</accession>
<name>A0AAD9D930_9STRA</name>
<dbReference type="Gene3D" id="3.40.50.150">
    <property type="entry name" value="Vaccinia Virus protein VP39"/>
    <property type="match status" value="1"/>
</dbReference>